<name>A0A9P6L0Q0_9MICR</name>
<accession>A0A9P6L0Q0</accession>
<dbReference type="Proteomes" id="UP000740883">
    <property type="component" value="Unassembled WGS sequence"/>
</dbReference>
<dbReference type="GO" id="GO:0006281">
    <property type="term" value="P:DNA repair"/>
    <property type="evidence" value="ECO:0007669"/>
    <property type="project" value="TreeGrafter"/>
</dbReference>
<dbReference type="InterPro" id="IPR008921">
    <property type="entry name" value="DNA_pol3_clamp-load_cplx_C"/>
</dbReference>
<keyword evidence="3" id="KW-1185">Reference proteome</keyword>
<dbReference type="SUPFAM" id="SSF48019">
    <property type="entry name" value="post-AAA+ oligomerization domain-like"/>
    <property type="match status" value="1"/>
</dbReference>
<dbReference type="InterPro" id="IPR050238">
    <property type="entry name" value="DNA_Rep/Repair_Clamp_Loader"/>
</dbReference>
<dbReference type="Gene3D" id="3.40.50.300">
    <property type="entry name" value="P-loop containing nucleotide triphosphate hydrolases"/>
    <property type="match status" value="1"/>
</dbReference>
<dbReference type="GO" id="GO:0003677">
    <property type="term" value="F:DNA binding"/>
    <property type="evidence" value="ECO:0007669"/>
    <property type="project" value="InterPro"/>
</dbReference>
<dbReference type="AlphaFoldDB" id="A0A9P6L0Q0"/>
<dbReference type="InterPro" id="IPR027417">
    <property type="entry name" value="P-loop_NTPase"/>
</dbReference>
<dbReference type="PANTHER" id="PTHR11669:SF1">
    <property type="entry name" value="REPLICATION FACTOR C SUBUNIT 3"/>
    <property type="match status" value="1"/>
</dbReference>
<reference evidence="2 3" key="1">
    <citation type="journal article" date="2020" name="Genome Biol. Evol.">
        <title>Comparative genomics of strictly vertically transmitted, feminizing microsporidia endosymbionts of amphipod crustaceans.</title>
        <authorList>
            <person name="Cormier A."/>
            <person name="Chebbi M.A."/>
            <person name="Giraud I."/>
            <person name="Wattier R."/>
            <person name="Teixeira M."/>
            <person name="Gilbert C."/>
            <person name="Rigaud T."/>
            <person name="Cordaux R."/>
        </authorList>
    </citation>
    <scope>NUCLEOTIDE SEQUENCE [LARGE SCALE GENOMIC DNA]</scope>
    <source>
        <strain evidence="2 3">Ou3-Ou53</strain>
    </source>
</reference>
<keyword evidence="1" id="KW-0235">DNA replication</keyword>
<sequence>MIWTEKYKPKDLKSIKGSVETLDKLMQYDINTIPHLIIHGISGVGKRTVVSCLINHLFGISPVPKIRKTEIKNNSGSIEVSYTEADEYIEISPSEYGYQDKLIIQTIIKEMAQSKPILSLFSKSKRSSIKIIVITSAEDLSAEAQAALRRTIEVYSASFRVFLICSQLSKIIEPIRSRCLFYRLEALSVKETKDILMDIKEKENSLVTEEDIDSIVKESNGNLRRAITKLEMLNLSIKTGDKRKKMESNIKLDWEKTMDEIVGQIKRNLQPEVILEVRKTLYTLVNSCVPANFIINELYRRFIVGKSVEDTERILDLALKYEERIKTGTKGIYHIEAFIIGVMCILKGIEIKE</sequence>
<dbReference type="GO" id="GO:0005634">
    <property type="term" value="C:nucleus"/>
    <property type="evidence" value="ECO:0007669"/>
    <property type="project" value="TreeGrafter"/>
</dbReference>
<dbReference type="GO" id="GO:0031391">
    <property type="term" value="C:Elg1 RFC-like complex"/>
    <property type="evidence" value="ECO:0007669"/>
    <property type="project" value="UniProtKB-ARBA"/>
</dbReference>
<dbReference type="Pfam" id="PF13177">
    <property type="entry name" value="DNA_pol3_delta2"/>
    <property type="match status" value="1"/>
</dbReference>
<evidence type="ECO:0000256" key="1">
    <source>
        <dbReference type="ARBA" id="ARBA00022705"/>
    </source>
</evidence>
<evidence type="ECO:0000313" key="2">
    <source>
        <dbReference type="EMBL" id="KAF9765041.1"/>
    </source>
</evidence>
<dbReference type="EMBL" id="SBJO01000001">
    <property type="protein sequence ID" value="KAF9765041.1"/>
    <property type="molecule type" value="Genomic_DNA"/>
</dbReference>
<dbReference type="Pfam" id="PF21960">
    <property type="entry name" value="RCF1-5-like_lid"/>
    <property type="match status" value="1"/>
</dbReference>
<dbReference type="GO" id="GO:0003689">
    <property type="term" value="F:DNA clamp loader activity"/>
    <property type="evidence" value="ECO:0007669"/>
    <property type="project" value="TreeGrafter"/>
</dbReference>
<dbReference type="GO" id="GO:0005663">
    <property type="term" value="C:DNA replication factor C complex"/>
    <property type="evidence" value="ECO:0007669"/>
    <property type="project" value="TreeGrafter"/>
</dbReference>
<gene>
    <name evidence="2" type="primary">RFC5_0</name>
    <name evidence="2" type="ORF">NGRA_0035</name>
</gene>
<dbReference type="SUPFAM" id="SSF52540">
    <property type="entry name" value="P-loop containing nucleoside triphosphate hydrolases"/>
    <property type="match status" value="1"/>
</dbReference>
<dbReference type="Pfam" id="PF22534">
    <property type="entry name" value="RFC_C"/>
    <property type="match status" value="1"/>
</dbReference>
<protein>
    <submittedName>
        <fullName evidence="2">Replication factor C subunit 5</fullName>
    </submittedName>
</protein>
<evidence type="ECO:0000313" key="3">
    <source>
        <dbReference type="Proteomes" id="UP000740883"/>
    </source>
</evidence>
<dbReference type="OrthoDB" id="761538at2759"/>
<dbReference type="Gene3D" id="1.20.272.10">
    <property type="match status" value="1"/>
</dbReference>
<comment type="caution">
    <text evidence="2">The sequence shown here is derived from an EMBL/GenBank/DDBJ whole genome shotgun (WGS) entry which is preliminary data.</text>
</comment>
<dbReference type="PANTHER" id="PTHR11669">
    <property type="entry name" value="REPLICATION FACTOR C / DNA POLYMERASE III GAMMA-TAU SUBUNIT"/>
    <property type="match status" value="1"/>
</dbReference>
<dbReference type="GO" id="GO:0006271">
    <property type="term" value="P:DNA strand elongation involved in DNA replication"/>
    <property type="evidence" value="ECO:0007669"/>
    <property type="project" value="UniProtKB-ARBA"/>
</dbReference>
<proteinExistence type="predicted"/>
<organism evidence="2 3">
    <name type="scientific">Nosema granulosis</name>
    <dbReference type="NCBI Taxonomy" id="83296"/>
    <lineage>
        <taxon>Eukaryota</taxon>
        <taxon>Fungi</taxon>
        <taxon>Fungi incertae sedis</taxon>
        <taxon>Microsporidia</taxon>
        <taxon>Nosematidae</taxon>
        <taxon>Nosema</taxon>
    </lineage>
</organism>
<dbReference type="Gene3D" id="1.10.8.60">
    <property type="match status" value="1"/>
</dbReference>